<name>A0A225VFQ9_9STRA</name>
<organism evidence="1 2">
    <name type="scientific">Phytophthora megakarya</name>
    <dbReference type="NCBI Taxonomy" id="4795"/>
    <lineage>
        <taxon>Eukaryota</taxon>
        <taxon>Sar</taxon>
        <taxon>Stramenopiles</taxon>
        <taxon>Oomycota</taxon>
        <taxon>Peronosporomycetes</taxon>
        <taxon>Peronosporales</taxon>
        <taxon>Peronosporaceae</taxon>
        <taxon>Phytophthora</taxon>
    </lineage>
</organism>
<dbReference type="Proteomes" id="UP000198211">
    <property type="component" value="Unassembled WGS sequence"/>
</dbReference>
<dbReference type="EMBL" id="NBNE01005073">
    <property type="protein sequence ID" value="OWZ04233.1"/>
    <property type="molecule type" value="Genomic_DNA"/>
</dbReference>
<proteinExistence type="predicted"/>
<comment type="caution">
    <text evidence="1">The sequence shown here is derived from an EMBL/GenBank/DDBJ whole genome shotgun (WGS) entry which is preliminary data.</text>
</comment>
<reference evidence="2" key="1">
    <citation type="submission" date="2017-03" db="EMBL/GenBank/DDBJ databases">
        <title>Phytopthora megakarya and P. palmivora, two closely related causual agents of cacao black pod achieved similar genome size and gene model numbers by different mechanisms.</title>
        <authorList>
            <person name="Ali S."/>
            <person name="Shao J."/>
            <person name="Larry D.J."/>
            <person name="Kronmiller B."/>
            <person name="Shen D."/>
            <person name="Strem M.D."/>
            <person name="Melnick R.L."/>
            <person name="Guiltinan M.J."/>
            <person name="Tyler B.M."/>
            <person name="Meinhardt L.W."/>
            <person name="Bailey B.A."/>
        </authorList>
    </citation>
    <scope>NUCLEOTIDE SEQUENCE [LARGE SCALE GENOMIC DNA]</scope>
    <source>
        <strain evidence="2">zdho120</strain>
    </source>
</reference>
<sequence>MERRGVTGKSTFGNVRSAIAYLFTLTETLRPHDFDSLMKRFKGLHHSVARAAQNMAQFMLKSTKKGIYSDTSSSRVLESHVLCQKY</sequence>
<evidence type="ECO:0000313" key="2">
    <source>
        <dbReference type="Proteomes" id="UP000198211"/>
    </source>
</evidence>
<accession>A0A225VFQ9</accession>
<gene>
    <name evidence="1" type="ORF">PHMEG_00023897</name>
</gene>
<dbReference type="OrthoDB" id="119991at2759"/>
<protein>
    <submittedName>
        <fullName evidence="1">Uncharacterized protein</fullName>
    </submittedName>
</protein>
<keyword evidence="2" id="KW-1185">Reference proteome</keyword>
<evidence type="ECO:0000313" key="1">
    <source>
        <dbReference type="EMBL" id="OWZ04233.1"/>
    </source>
</evidence>
<dbReference type="AlphaFoldDB" id="A0A225VFQ9"/>